<dbReference type="EMBL" id="MN740137">
    <property type="protein sequence ID" value="QHT89194.1"/>
    <property type="molecule type" value="Genomic_DNA"/>
</dbReference>
<dbReference type="AlphaFoldDB" id="A0A6C0I8C6"/>
<proteinExistence type="predicted"/>
<sequence length="81" mass="9357">MFSIKPLVIVNSSGNKNLKKKVVDKRKADLKGIVRTLQDLSKKETERCKELYEDHLLFINDPEPEVEIVPVPVNDDSFFEK</sequence>
<organism evidence="1">
    <name type="scientific">viral metagenome</name>
    <dbReference type="NCBI Taxonomy" id="1070528"/>
    <lineage>
        <taxon>unclassified sequences</taxon>
        <taxon>metagenomes</taxon>
        <taxon>organismal metagenomes</taxon>
    </lineage>
</organism>
<reference evidence="1" key="1">
    <citation type="journal article" date="2020" name="Nature">
        <title>Giant virus diversity and host interactions through global metagenomics.</title>
        <authorList>
            <person name="Schulz F."/>
            <person name="Roux S."/>
            <person name="Paez-Espino D."/>
            <person name="Jungbluth S."/>
            <person name="Walsh D.A."/>
            <person name="Denef V.J."/>
            <person name="McMahon K.D."/>
            <person name="Konstantinidis K.T."/>
            <person name="Eloe-Fadrosh E.A."/>
            <person name="Kyrpides N.C."/>
            <person name="Woyke T."/>
        </authorList>
    </citation>
    <scope>NUCLEOTIDE SEQUENCE</scope>
    <source>
        <strain evidence="1">GVMAG-M-3300023184-53</strain>
    </source>
</reference>
<name>A0A6C0I8C6_9ZZZZ</name>
<accession>A0A6C0I8C6</accession>
<evidence type="ECO:0000313" key="1">
    <source>
        <dbReference type="EMBL" id="QHT89194.1"/>
    </source>
</evidence>
<protein>
    <submittedName>
        <fullName evidence="1">Uncharacterized protein</fullName>
    </submittedName>
</protein>